<accession>A0A117NIK9</accession>
<gene>
    <name evidence="2" type="ORF">ABT39_MTgene3318</name>
</gene>
<geneLocation type="mitochondrion" evidence="2"/>
<name>A0A117NIK9_PICGL</name>
<evidence type="ECO:0000256" key="1">
    <source>
        <dbReference type="SAM" id="MobiDB-lite"/>
    </source>
</evidence>
<feature type="region of interest" description="Disordered" evidence="1">
    <location>
        <begin position="1"/>
        <end position="22"/>
    </location>
</feature>
<evidence type="ECO:0000313" key="2">
    <source>
        <dbReference type="EMBL" id="KUM50090.1"/>
    </source>
</evidence>
<comment type="caution">
    <text evidence="2">The sequence shown here is derived from an EMBL/GenBank/DDBJ whole genome shotgun (WGS) entry which is preliminary data.</text>
</comment>
<dbReference type="AlphaFoldDB" id="A0A117NIK9"/>
<sequence>MALEEQRKKEEEDKKRQADLENKHLRINRGKIKWLETERLPEKQKKRLLPRELKKLKL</sequence>
<proteinExistence type="predicted"/>
<reference evidence="2" key="1">
    <citation type="journal article" date="2015" name="Genome Biol. Evol.">
        <title>Organellar Genomes of White Spruce (Picea glauca): Assembly and Annotation.</title>
        <authorList>
            <person name="Jackman S.D."/>
            <person name="Warren R.L."/>
            <person name="Gibb E.A."/>
            <person name="Vandervalk B.P."/>
            <person name="Mohamadi H."/>
            <person name="Chu J."/>
            <person name="Raymond A."/>
            <person name="Pleasance S."/>
            <person name="Coope R."/>
            <person name="Wildung M.R."/>
            <person name="Ritland C.E."/>
            <person name="Bousquet J."/>
            <person name="Jones S.J."/>
            <person name="Bohlmann J."/>
            <person name="Birol I."/>
        </authorList>
    </citation>
    <scope>NUCLEOTIDE SEQUENCE [LARGE SCALE GENOMIC DNA]</scope>
    <source>
        <tissue evidence="2">Flushing bud</tissue>
    </source>
</reference>
<keyword evidence="2" id="KW-0496">Mitochondrion</keyword>
<dbReference type="EMBL" id="LKAM01000002">
    <property type="protein sequence ID" value="KUM50090.1"/>
    <property type="molecule type" value="Genomic_DNA"/>
</dbReference>
<protein>
    <submittedName>
        <fullName evidence="2">Uncharacterized protein</fullName>
    </submittedName>
</protein>
<organism evidence="2">
    <name type="scientific">Picea glauca</name>
    <name type="common">White spruce</name>
    <name type="synonym">Pinus glauca</name>
    <dbReference type="NCBI Taxonomy" id="3330"/>
    <lineage>
        <taxon>Eukaryota</taxon>
        <taxon>Viridiplantae</taxon>
        <taxon>Streptophyta</taxon>
        <taxon>Embryophyta</taxon>
        <taxon>Tracheophyta</taxon>
        <taxon>Spermatophyta</taxon>
        <taxon>Pinopsida</taxon>
        <taxon>Pinidae</taxon>
        <taxon>Conifers I</taxon>
        <taxon>Pinales</taxon>
        <taxon>Pinaceae</taxon>
        <taxon>Picea</taxon>
    </lineage>
</organism>